<evidence type="ECO:0000313" key="2">
    <source>
        <dbReference type="Proteomes" id="UP000075683"/>
    </source>
</evidence>
<dbReference type="STRING" id="301148.B4135_3994"/>
<evidence type="ECO:0000313" key="1">
    <source>
        <dbReference type="EMBL" id="KYD08454.1"/>
    </source>
</evidence>
<organism evidence="1 2">
    <name type="scientific">Caldibacillus debilis</name>
    <dbReference type="NCBI Taxonomy" id="301148"/>
    <lineage>
        <taxon>Bacteria</taxon>
        <taxon>Bacillati</taxon>
        <taxon>Bacillota</taxon>
        <taxon>Bacilli</taxon>
        <taxon>Bacillales</taxon>
        <taxon>Bacillaceae</taxon>
        <taxon>Caldibacillus</taxon>
    </lineage>
</organism>
<comment type="caution">
    <text evidence="1">The sequence shown here is derived from an EMBL/GenBank/DDBJ whole genome shotgun (WGS) entry which is preliminary data.</text>
</comment>
<dbReference type="AlphaFoldDB" id="A0A150L832"/>
<protein>
    <submittedName>
        <fullName evidence="1">Uncharacterized protein</fullName>
    </submittedName>
</protein>
<sequence length="47" mass="5548">MKAIIFFINKKDGRNQPLHSKTVPSILEYTKFLRAGNHNHVRSVRKR</sequence>
<name>A0A150L832_9BACI</name>
<reference evidence="1 2" key="1">
    <citation type="submission" date="2016-01" db="EMBL/GenBank/DDBJ databases">
        <title>Draft Genome Sequences of Seven Thermophilic Sporeformers Isolated from Foods.</title>
        <authorList>
            <person name="Berendsen E.M."/>
            <person name="Wells-Bennik M.H."/>
            <person name="Krawcyk A.O."/>
            <person name="De Jong A."/>
            <person name="Holsappel S."/>
            <person name="Eijlander R.T."/>
            <person name="Kuipers O.P."/>
        </authorList>
    </citation>
    <scope>NUCLEOTIDE SEQUENCE [LARGE SCALE GENOMIC DNA]</scope>
    <source>
        <strain evidence="1 2">B4135</strain>
    </source>
</reference>
<accession>A0A150L832</accession>
<dbReference type="Proteomes" id="UP000075683">
    <property type="component" value="Unassembled WGS sequence"/>
</dbReference>
<dbReference type="EMBL" id="LQYT01000138">
    <property type="protein sequence ID" value="KYD08454.1"/>
    <property type="molecule type" value="Genomic_DNA"/>
</dbReference>
<gene>
    <name evidence="1" type="ORF">B4135_3994</name>
</gene>
<proteinExistence type="predicted"/>